<dbReference type="AlphaFoldDB" id="A0AAE1CXA4"/>
<name>A0AAE1CXA4_9GAST</name>
<keyword evidence="2" id="KW-1185">Reference proteome</keyword>
<proteinExistence type="predicted"/>
<dbReference type="PROSITE" id="PS51257">
    <property type="entry name" value="PROKAR_LIPOPROTEIN"/>
    <property type="match status" value="1"/>
</dbReference>
<evidence type="ECO:0000313" key="1">
    <source>
        <dbReference type="EMBL" id="KAK3741539.1"/>
    </source>
</evidence>
<accession>A0AAE1CXA4</accession>
<reference evidence="1" key="1">
    <citation type="journal article" date="2023" name="G3 (Bethesda)">
        <title>A reference genome for the long-term kleptoplast-retaining sea slug Elysia crispata morphotype clarki.</title>
        <authorList>
            <person name="Eastman K.E."/>
            <person name="Pendleton A.L."/>
            <person name="Shaikh M.A."/>
            <person name="Suttiyut T."/>
            <person name="Ogas R."/>
            <person name="Tomko P."/>
            <person name="Gavelis G."/>
            <person name="Widhalm J.R."/>
            <person name="Wisecaver J.H."/>
        </authorList>
    </citation>
    <scope>NUCLEOTIDE SEQUENCE</scope>
    <source>
        <strain evidence="1">ECLA1</strain>
    </source>
</reference>
<organism evidence="1 2">
    <name type="scientific">Elysia crispata</name>
    <name type="common">lettuce slug</name>
    <dbReference type="NCBI Taxonomy" id="231223"/>
    <lineage>
        <taxon>Eukaryota</taxon>
        <taxon>Metazoa</taxon>
        <taxon>Spiralia</taxon>
        <taxon>Lophotrochozoa</taxon>
        <taxon>Mollusca</taxon>
        <taxon>Gastropoda</taxon>
        <taxon>Heterobranchia</taxon>
        <taxon>Euthyneura</taxon>
        <taxon>Panpulmonata</taxon>
        <taxon>Sacoglossa</taxon>
        <taxon>Placobranchoidea</taxon>
        <taxon>Plakobranchidae</taxon>
        <taxon>Elysia</taxon>
    </lineage>
</organism>
<gene>
    <name evidence="1" type="ORF">RRG08_045535</name>
</gene>
<comment type="caution">
    <text evidence="1">The sequence shown here is derived from an EMBL/GenBank/DDBJ whole genome shotgun (WGS) entry which is preliminary data.</text>
</comment>
<evidence type="ECO:0000313" key="2">
    <source>
        <dbReference type="Proteomes" id="UP001283361"/>
    </source>
</evidence>
<dbReference type="Proteomes" id="UP001283361">
    <property type="component" value="Unassembled WGS sequence"/>
</dbReference>
<protein>
    <submittedName>
        <fullName evidence="1">Uncharacterized protein</fullName>
    </submittedName>
</protein>
<sequence length="67" mass="7257">MGKKLGMNISENTPAYQIYVVTSQPPPLHLFLACPGVDADRETPDKPFPVLECVALAVIEKEGKEGC</sequence>
<dbReference type="EMBL" id="JAWDGP010006415">
    <property type="protein sequence ID" value="KAK3741539.1"/>
    <property type="molecule type" value="Genomic_DNA"/>
</dbReference>